<reference evidence="1 2" key="1">
    <citation type="journal article" date="2019" name="New Phytol.">
        <title>Comparative genomics reveals unique wood-decay strategies and fruiting body development in the Schizophyllaceae.</title>
        <authorList>
            <person name="Almasi E."/>
            <person name="Sahu N."/>
            <person name="Krizsan K."/>
            <person name="Balint B."/>
            <person name="Kovacs G.M."/>
            <person name="Kiss B."/>
            <person name="Cseklye J."/>
            <person name="Drula E."/>
            <person name="Henrissat B."/>
            <person name="Nagy I."/>
            <person name="Chovatia M."/>
            <person name="Adam C."/>
            <person name="LaButti K."/>
            <person name="Lipzen A."/>
            <person name="Riley R."/>
            <person name="Grigoriev I.V."/>
            <person name="Nagy L.G."/>
        </authorList>
    </citation>
    <scope>NUCLEOTIDE SEQUENCE [LARGE SCALE GENOMIC DNA]</scope>
    <source>
        <strain evidence="1 2">NL-1724</strain>
    </source>
</reference>
<protein>
    <recommendedName>
        <fullName evidence="3">F-box domain-containing protein</fullName>
    </recommendedName>
</protein>
<evidence type="ECO:0000313" key="2">
    <source>
        <dbReference type="Proteomes" id="UP000320762"/>
    </source>
</evidence>
<organism evidence="1 2">
    <name type="scientific">Schizophyllum amplum</name>
    <dbReference type="NCBI Taxonomy" id="97359"/>
    <lineage>
        <taxon>Eukaryota</taxon>
        <taxon>Fungi</taxon>
        <taxon>Dikarya</taxon>
        <taxon>Basidiomycota</taxon>
        <taxon>Agaricomycotina</taxon>
        <taxon>Agaricomycetes</taxon>
        <taxon>Agaricomycetidae</taxon>
        <taxon>Agaricales</taxon>
        <taxon>Schizophyllaceae</taxon>
        <taxon>Schizophyllum</taxon>
    </lineage>
</organism>
<dbReference type="EMBL" id="VDMD01000005">
    <property type="protein sequence ID" value="TRM65338.1"/>
    <property type="molecule type" value="Genomic_DNA"/>
</dbReference>
<evidence type="ECO:0008006" key="3">
    <source>
        <dbReference type="Google" id="ProtNLM"/>
    </source>
</evidence>
<dbReference type="InterPro" id="IPR032675">
    <property type="entry name" value="LRR_dom_sf"/>
</dbReference>
<dbReference type="AlphaFoldDB" id="A0A550CKN1"/>
<name>A0A550CKN1_9AGAR</name>
<sequence length="352" mass="39793">MSLPPNRRGLPVLPIELLLEIIDSFAQVSPATPVQVLYRYPTPEKYLERRSVIGALSQTCRALRGRLLPVLWRDLQAFASDAHVFAKSWRGGWREWRKNVTKELTRQCEIVTFRSPDVAQYVETVTVALTDFATDAMSLFVHTLTRLPNLKTLHIVHLAYDCFTMLNVFGKWKFLTVKTMVLPLVPLSAGALLRSCPNVEHFVCGGRSTGAHSRRMESSFLGMLQDAFPNLRSLRGLDISDADDMTSLLTRCPRLEHLCILVRSTTDNVSDGADQTGSYPAVIAPLRNLQNLRSARIEFQITDIDFIVASLRAIKPMLKGPVPPKEERLEVRLPPNLEETAHDRLRKYIDHP</sequence>
<dbReference type="OrthoDB" id="2891411at2759"/>
<comment type="caution">
    <text evidence="1">The sequence shown here is derived from an EMBL/GenBank/DDBJ whole genome shotgun (WGS) entry which is preliminary data.</text>
</comment>
<proteinExistence type="predicted"/>
<dbReference type="Proteomes" id="UP000320762">
    <property type="component" value="Unassembled WGS sequence"/>
</dbReference>
<keyword evidence="2" id="KW-1185">Reference proteome</keyword>
<dbReference type="Gene3D" id="3.80.10.10">
    <property type="entry name" value="Ribonuclease Inhibitor"/>
    <property type="match status" value="1"/>
</dbReference>
<evidence type="ECO:0000313" key="1">
    <source>
        <dbReference type="EMBL" id="TRM65338.1"/>
    </source>
</evidence>
<gene>
    <name evidence="1" type="ORF">BD626DRAFT_488451</name>
</gene>
<accession>A0A550CKN1</accession>
<dbReference type="SUPFAM" id="SSF52047">
    <property type="entry name" value="RNI-like"/>
    <property type="match status" value="1"/>
</dbReference>